<accession>A0A0V0QLW1</accession>
<dbReference type="PANTHER" id="PTHR18860">
    <property type="entry name" value="14-3-3 PROTEIN"/>
    <property type="match status" value="1"/>
</dbReference>
<dbReference type="EMBL" id="LDAU01000144">
    <property type="protein sequence ID" value="KRX03162.1"/>
    <property type="molecule type" value="Genomic_DNA"/>
</dbReference>
<gene>
    <name evidence="4" type="ORF">PPERSA_10243</name>
</gene>
<feature type="domain" description="14-3-3" evidence="3">
    <location>
        <begin position="10"/>
        <end position="245"/>
    </location>
</feature>
<dbReference type="InterPro" id="IPR000308">
    <property type="entry name" value="14-3-3"/>
</dbReference>
<proteinExistence type="inferred from homology"/>
<name>A0A0V0QLW1_PSEPJ</name>
<keyword evidence="5" id="KW-1185">Reference proteome</keyword>
<evidence type="ECO:0000313" key="4">
    <source>
        <dbReference type="EMBL" id="KRX03162.1"/>
    </source>
</evidence>
<dbReference type="PRINTS" id="PR00305">
    <property type="entry name" value="1433ZETA"/>
</dbReference>
<dbReference type="PIRSF" id="PIRSF000868">
    <property type="entry name" value="14-3-3"/>
    <property type="match status" value="1"/>
</dbReference>
<comment type="caution">
    <text evidence="4">The sequence shown here is derived from an EMBL/GenBank/DDBJ whole genome shotgun (WGS) entry which is preliminary data.</text>
</comment>
<dbReference type="AlphaFoldDB" id="A0A0V0QLW1"/>
<evidence type="ECO:0000256" key="2">
    <source>
        <dbReference type="PIRSR" id="PIRSR000868-1"/>
    </source>
</evidence>
<organism evidence="4 5">
    <name type="scientific">Pseudocohnilembus persalinus</name>
    <name type="common">Ciliate</name>
    <dbReference type="NCBI Taxonomy" id="266149"/>
    <lineage>
        <taxon>Eukaryota</taxon>
        <taxon>Sar</taxon>
        <taxon>Alveolata</taxon>
        <taxon>Ciliophora</taxon>
        <taxon>Intramacronucleata</taxon>
        <taxon>Oligohymenophorea</taxon>
        <taxon>Scuticociliatia</taxon>
        <taxon>Philasterida</taxon>
        <taxon>Pseudocohnilembidae</taxon>
        <taxon>Pseudocohnilembus</taxon>
    </lineage>
</organism>
<dbReference type="OrthoDB" id="310151at2759"/>
<evidence type="ECO:0000256" key="1">
    <source>
        <dbReference type="ARBA" id="ARBA00006141"/>
    </source>
</evidence>
<dbReference type="SUPFAM" id="SSF48445">
    <property type="entry name" value="14-3-3 protein"/>
    <property type="match status" value="1"/>
</dbReference>
<dbReference type="SMART" id="SM00101">
    <property type="entry name" value="14_3_3"/>
    <property type="match status" value="1"/>
</dbReference>
<dbReference type="Pfam" id="PF00244">
    <property type="entry name" value="14-3-3"/>
    <property type="match status" value="1"/>
</dbReference>
<evidence type="ECO:0000313" key="5">
    <source>
        <dbReference type="Proteomes" id="UP000054937"/>
    </source>
</evidence>
<feature type="site" description="Interaction with phosphoserine on interacting protein" evidence="2">
    <location>
        <position position="135"/>
    </location>
</feature>
<sequence>MNDQQKQDKREECLYMAKLSEQTERFEEMVANMKEVIKTTKELKDEERNLLSIAYKNSVGQRRTAWRALTVFEMKEKTQSTRFNETIDWYKKKIEQELQAICVEILLIIDKSLMPNSQQIESKIFYLKMKGDYNRYLSEFTHGTKKKEYMKRAEEAYLSALEKLKADNSGFTKINPLLIGVALNCSVFYYEIKNDLQKACDLAQTTFDEALQDIQSIDEDQYKDATTILQLLNDNLTAWQAELKEVF</sequence>
<dbReference type="Proteomes" id="UP000054937">
    <property type="component" value="Unassembled WGS sequence"/>
</dbReference>
<dbReference type="InParanoid" id="A0A0V0QLW1"/>
<dbReference type="Gene3D" id="1.20.190.20">
    <property type="entry name" value="14-3-3 domain"/>
    <property type="match status" value="1"/>
</dbReference>
<dbReference type="OMA" id="FNETIDW"/>
<reference evidence="4 5" key="1">
    <citation type="journal article" date="2015" name="Sci. Rep.">
        <title>Genome of the facultative scuticociliatosis pathogen Pseudocohnilembus persalinus provides insight into its virulence through horizontal gene transfer.</title>
        <authorList>
            <person name="Xiong J."/>
            <person name="Wang G."/>
            <person name="Cheng J."/>
            <person name="Tian M."/>
            <person name="Pan X."/>
            <person name="Warren A."/>
            <person name="Jiang C."/>
            <person name="Yuan D."/>
            <person name="Miao W."/>
        </authorList>
    </citation>
    <scope>NUCLEOTIDE SEQUENCE [LARGE SCALE GENOMIC DNA]</scope>
    <source>
        <strain evidence="4">36N120E</strain>
    </source>
</reference>
<dbReference type="InterPro" id="IPR036815">
    <property type="entry name" value="14-3-3_dom_sf"/>
</dbReference>
<protein>
    <submittedName>
        <fullName evidence="4">14-3-3 domain</fullName>
    </submittedName>
</protein>
<dbReference type="InterPro" id="IPR023410">
    <property type="entry name" value="14-3-3_domain"/>
</dbReference>
<dbReference type="CDD" id="cd08774">
    <property type="entry name" value="14-3-3"/>
    <property type="match status" value="1"/>
</dbReference>
<evidence type="ECO:0000259" key="3">
    <source>
        <dbReference type="SMART" id="SM00101"/>
    </source>
</evidence>
<comment type="similarity">
    <text evidence="1">Belongs to the 14-3-3 family.</text>
</comment>
<feature type="site" description="Interaction with phosphoserine on interacting protein" evidence="2">
    <location>
        <position position="63"/>
    </location>
</feature>